<keyword evidence="2" id="KW-0812">Transmembrane</keyword>
<feature type="transmembrane region" description="Helical" evidence="2">
    <location>
        <begin position="57"/>
        <end position="75"/>
    </location>
</feature>
<feature type="region of interest" description="Disordered" evidence="1">
    <location>
        <begin position="26"/>
        <end position="45"/>
    </location>
</feature>
<name>A0A2M4DPS8_ANODA</name>
<dbReference type="AlphaFoldDB" id="A0A2M4DPS8"/>
<sequence length="77" mass="8859">MMLLLMVAMGSILFLPPMKSEIERGIGMDRETMREKERERERKREMGSISNRALLDWWIVLVVPVGATLPTGVALDW</sequence>
<keyword evidence="2" id="KW-1133">Transmembrane helix</keyword>
<evidence type="ECO:0000256" key="1">
    <source>
        <dbReference type="SAM" id="MobiDB-lite"/>
    </source>
</evidence>
<organism evidence="4">
    <name type="scientific">Anopheles darlingi</name>
    <name type="common">Mosquito</name>
    <dbReference type="NCBI Taxonomy" id="43151"/>
    <lineage>
        <taxon>Eukaryota</taxon>
        <taxon>Metazoa</taxon>
        <taxon>Ecdysozoa</taxon>
        <taxon>Arthropoda</taxon>
        <taxon>Hexapoda</taxon>
        <taxon>Insecta</taxon>
        <taxon>Pterygota</taxon>
        <taxon>Neoptera</taxon>
        <taxon>Endopterygota</taxon>
        <taxon>Diptera</taxon>
        <taxon>Nematocera</taxon>
        <taxon>Culicoidea</taxon>
        <taxon>Culicidae</taxon>
        <taxon>Anophelinae</taxon>
        <taxon>Anopheles</taxon>
    </lineage>
</organism>
<evidence type="ECO:0008006" key="5">
    <source>
        <dbReference type="Google" id="ProtNLM"/>
    </source>
</evidence>
<evidence type="ECO:0000313" key="4">
    <source>
        <dbReference type="EMBL" id="MBW79573.1"/>
    </source>
</evidence>
<reference evidence="4" key="1">
    <citation type="submission" date="2018-01" db="EMBL/GenBank/DDBJ databases">
        <title>An insight into the sialome of Amazonian anophelines.</title>
        <authorList>
            <person name="Ribeiro J.M."/>
            <person name="Scarpassa V."/>
            <person name="Calvo E."/>
        </authorList>
    </citation>
    <scope>NUCLEOTIDE SEQUENCE</scope>
</reference>
<keyword evidence="3" id="KW-0732">Signal</keyword>
<evidence type="ECO:0000256" key="3">
    <source>
        <dbReference type="SAM" id="SignalP"/>
    </source>
</evidence>
<proteinExistence type="predicted"/>
<accession>A0A2M4DPS8</accession>
<keyword evidence="2" id="KW-0472">Membrane</keyword>
<feature type="chain" id="PRO_5014986362" description="Secreted protein" evidence="3">
    <location>
        <begin position="21"/>
        <end position="77"/>
    </location>
</feature>
<evidence type="ECO:0000256" key="2">
    <source>
        <dbReference type="SAM" id="Phobius"/>
    </source>
</evidence>
<dbReference type="EMBL" id="GGFL01015395">
    <property type="protein sequence ID" value="MBW79573.1"/>
    <property type="molecule type" value="Transcribed_RNA"/>
</dbReference>
<feature type="signal peptide" evidence="3">
    <location>
        <begin position="1"/>
        <end position="20"/>
    </location>
</feature>
<protein>
    <recommendedName>
        <fullName evidence="5">Secreted protein</fullName>
    </recommendedName>
</protein>